<feature type="domain" description="PDZ" evidence="2">
    <location>
        <begin position="285"/>
        <end position="341"/>
    </location>
</feature>
<dbReference type="RefSeq" id="WP_126405556.1">
    <property type="nucleotide sequence ID" value="NZ_RXNT01000001.1"/>
</dbReference>
<name>A0A3S0INF0_9BACI</name>
<dbReference type="InterPro" id="IPR041489">
    <property type="entry name" value="PDZ_6"/>
</dbReference>
<keyword evidence="1" id="KW-0472">Membrane</keyword>
<gene>
    <name evidence="3" type="ORF">EKG37_01835</name>
</gene>
<dbReference type="SUPFAM" id="SSF50156">
    <property type="entry name" value="PDZ domain-like"/>
    <property type="match status" value="1"/>
</dbReference>
<dbReference type="Gene3D" id="2.30.42.10">
    <property type="match status" value="1"/>
</dbReference>
<dbReference type="InterPro" id="IPR001478">
    <property type="entry name" value="PDZ"/>
</dbReference>
<feature type="transmembrane region" description="Helical" evidence="1">
    <location>
        <begin position="141"/>
        <end position="164"/>
    </location>
</feature>
<dbReference type="SMART" id="SM00228">
    <property type="entry name" value="PDZ"/>
    <property type="match status" value="1"/>
</dbReference>
<organism evidence="3 4">
    <name type="scientific">Bacillus yapensis</name>
    <dbReference type="NCBI Taxonomy" id="2492960"/>
    <lineage>
        <taxon>Bacteria</taxon>
        <taxon>Bacillati</taxon>
        <taxon>Bacillota</taxon>
        <taxon>Bacilli</taxon>
        <taxon>Bacillales</taxon>
        <taxon>Bacillaceae</taxon>
        <taxon>Bacillus</taxon>
    </lineage>
</organism>
<dbReference type="Proteomes" id="UP000271374">
    <property type="component" value="Unassembled WGS sequence"/>
</dbReference>
<dbReference type="InterPro" id="IPR036034">
    <property type="entry name" value="PDZ_sf"/>
</dbReference>
<keyword evidence="1" id="KW-0812">Transmembrane</keyword>
<evidence type="ECO:0000313" key="3">
    <source>
        <dbReference type="EMBL" id="RTR36321.1"/>
    </source>
</evidence>
<feature type="transmembrane region" description="Helical" evidence="1">
    <location>
        <begin position="209"/>
        <end position="230"/>
    </location>
</feature>
<dbReference type="PROSITE" id="PS50106">
    <property type="entry name" value="PDZ"/>
    <property type="match status" value="1"/>
</dbReference>
<feature type="transmembrane region" description="Helical" evidence="1">
    <location>
        <begin position="55"/>
        <end position="72"/>
    </location>
</feature>
<dbReference type="Pfam" id="PF17820">
    <property type="entry name" value="PDZ_6"/>
    <property type="match status" value="1"/>
</dbReference>
<sequence length="397" mass="43996">MGLDWLLELLKGTLKLFLHPVFYYCFFIAAALGVSRVKRERKNFSVRSENAYFELRQLLPLGIVIGIGISIVTITAGITIPFATILFMAVLTILLSATTKPRLIAPVYVVGLAFFLTVVAGGEEWSVPLFRDAFHQLDEKIFPSIAALLSLLVIGEGLLILINGKKGTSPKLMKSKRGQRVGLHEVKRLWMVPVFLFIPGTALQAPFEWWPVFSIGTESYSMILVPFAVGFHQQIQGMLPKVAIQAFGKKVVALGIFLALLSVGSYWLPILAIGVVAIAIVGREVLTLRQRIKDDDSPFYFSKQNHGVMILGVLPGSPASKMALQVGELVTKVNGTLVHDEQTFYEALQRNRAHCKLEVLDVNGQVRFVQRALYEGDHHELGILFVQEEKKWGTAAV</sequence>
<evidence type="ECO:0000259" key="2">
    <source>
        <dbReference type="PROSITE" id="PS50106"/>
    </source>
</evidence>
<comment type="caution">
    <text evidence="3">The sequence shown here is derived from an EMBL/GenBank/DDBJ whole genome shotgun (WGS) entry which is preliminary data.</text>
</comment>
<feature type="transmembrane region" description="Helical" evidence="1">
    <location>
        <begin position="78"/>
        <end position="96"/>
    </location>
</feature>
<protein>
    <submittedName>
        <fullName evidence="3">PDZ domain-containing protein</fullName>
    </submittedName>
</protein>
<keyword evidence="1" id="KW-1133">Transmembrane helix</keyword>
<keyword evidence="4" id="KW-1185">Reference proteome</keyword>
<reference evidence="3 4" key="1">
    <citation type="submission" date="2018-12" db="EMBL/GenBank/DDBJ databases">
        <title>Bacillus yapensis draft genome sequence.</title>
        <authorList>
            <person name="Yu L."/>
            <person name="Xu X."/>
            <person name="Tang X."/>
        </authorList>
    </citation>
    <scope>NUCLEOTIDE SEQUENCE [LARGE SCALE GENOMIC DNA]</scope>
    <source>
        <strain evidence="3 4">XXST-01</strain>
    </source>
</reference>
<evidence type="ECO:0000313" key="4">
    <source>
        <dbReference type="Proteomes" id="UP000271374"/>
    </source>
</evidence>
<feature type="transmembrane region" description="Helical" evidence="1">
    <location>
        <begin position="185"/>
        <end position="203"/>
    </location>
</feature>
<feature type="transmembrane region" description="Helical" evidence="1">
    <location>
        <begin position="266"/>
        <end position="286"/>
    </location>
</feature>
<feature type="transmembrane region" description="Helical" evidence="1">
    <location>
        <begin position="103"/>
        <end position="121"/>
    </location>
</feature>
<evidence type="ECO:0000256" key="1">
    <source>
        <dbReference type="SAM" id="Phobius"/>
    </source>
</evidence>
<dbReference type="AlphaFoldDB" id="A0A3S0INF0"/>
<dbReference type="OrthoDB" id="198399at2"/>
<accession>A0A3S0INF0</accession>
<dbReference type="EMBL" id="RXNT01000001">
    <property type="protein sequence ID" value="RTR36321.1"/>
    <property type="molecule type" value="Genomic_DNA"/>
</dbReference>
<proteinExistence type="predicted"/>
<feature type="transmembrane region" description="Helical" evidence="1">
    <location>
        <begin position="16"/>
        <end position="34"/>
    </location>
</feature>